<dbReference type="NCBIfam" id="TIGR00840">
    <property type="entry name" value="b_cpa1"/>
    <property type="match status" value="1"/>
</dbReference>
<evidence type="ECO:0000256" key="7">
    <source>
        <dbReference type="ARBA" id="ARBA00023136"/>
    </source>
</evidence>
<evidence type="ECO:0000256" key="10">
    <source>
        <dbReference type="SAM" id="MobiDB-lite"/>
    </source>
</evidence>
<dbReference type="EMBL" id="CM000158">
    <property type="protein sequence ID" value="KRJ98842.1"/>
    <property type="molecule type" value="Genomic_DNA"/>
</dbReference>
<dbReference type="GO" id="GO:0015386">
    <property type="term" value="F:potassium:proton antiporter activity"/>
    <property type="evidence" value="ECO:0007669"/>
    <property type="project" value="TreeGrafter"/>
</dbReference>
<dbReference type="GO" id="GO:0051453">
    <property type="term" value="P:regulation of intracellular pH"/>
    <property type="evidence" value="ECO:0007669"/>
    <property type="project" value="TreeGrafter"/>
</dbReference>
<feature type="compositionally biased region" description="Basic residues" evidence="10">
    <location>
        <begin position="806"/>
        <end position="816"/>
    </location>
</feature>
<dbReference type="GO" id="GO:0005886">
    <property type="term" value="C:plasma membrane"/>
    <property type="evidence" value="ECO:0007669"/>
    <property type="project" value="TreeGrafter"/>
</dbReference>
<protein>
    <recommendedName>
        <fullName evidence="9">Sodium/hydrogen exchanger</fullName>
    </recommendedName>
</protein>
<sequence length="1297" mass="143550">MSIRTEQDYDSATPALQQQMNLARRACWRIKSSSSESLFKNIVSAKTDTDTVPPPPSKDKNKTRIEPQTAPAKRNTSSNWRDMFSKRMLLICALVLILGISQAQARPNTIAVGVAPGKVSQDILNPVTQLNLRQSTPVDAVDVSLDPTPSVRLPRAEPLKSGDQDAGESHKMERYPLSSVDFARVKTPFIIGIWILSASIAKIGFHMTPKLHLIFPESCLLIVVGVVIGVVLYFCTDVAVSPLTPNTFFFYMLPPIILDAGYFMPNRLFFDNLGTILLMAVVGTIFNIATIGGSLYACGKMGIYGESETPGLMDVFLFASLISAVDPVAVLAVFEEIHVNEILYIVVFGESLLNDAVTVVMYHMMESYNEIGLDKIIAQDIASGVGSFFVVALGGTAIGIIWGFLTGLVTRFTDHVRVIEPIFIFVMAYLAYLNAEIFHMSGILAITFCGITMKNYVESNISQKSHTTVKYALKMLSSSAETIIFMFLGVATVNNMHVWNTWFVVLTIAFCSVFRVIGVILLSALANRFRLHKLSRVDQFVMSYGGLRGAVAFALVLLVDENVVKQKNMFVTTTIAVIYFTVFLQGITIKPLVKILNVKRANKRKPTMNERIHERFMDHLMAGIEDIVGKTGNYNVRDKFKRFDNRFIRPLLIRDLKGAEPKIIETYSKLTMRDAMEVMRRNPSTIGQMTGTESMSALFRNYTNNYIGGRWAPPTIYTTCPSLTNLDNTCSRNLDMAELDYNPSKKDLTDARIHHLLAEELKPYRRASIQMHRRLSYSRHAVDDRDLSTQVNYKMQMNFRRMFNDRKHHKRSKRGASNKAKENVKQNHVSFHDFQQNGTTKQLTNAEECQQNPNEINVVGPSDDWDDGLTFTAKSSPDSDRANNNSLIAHIQNLPGFDASKARIVVQHYAPRADDYPDTDLESPEQAIGPTAAELILPWRRDRSYQSIVAEHPIPEEDRNLSRESDGERRVATPTATESQLPWKRQGDECTDAVQQNEFPAWASNKEYLAYNSPSATFLGGINKPKQPKSVIGLFRRESSSSKAGSVGIGSTGAMDSAATGSDTMMVPMSSQPPNTPSSSMHNPRLDKRSQSISSSSLGAGAHQLGPEGHSGPFPITASHRRNVRRGSMLELSGDTIPEESSYQHGHSKSLCEPADSDEWEGAPLSTAGGANSELLMRMSGREPLLPRPSNTPRAQIRRMNAGAVGGAGVSQAGRKNQVTKALLDYEDSETDSDENDDDEDEDFDSYDDENIVVTTFTTPASGRRSGSSPGSGSEANTATTTTTSIRLTRNNDESII</sequence>
<evidence type="ECO:0000256" key="3">
    <source>
        <dbReference type="ARBA" id="ARBA00022692"/>
    </source>
</evidence>
<organism evidence="13 14">
    <name type="scientific">Drosophila yakuba</name>
    <name type="common">Fruit fly</name>
    <dbReference type="NCBI Taxonomy" id="7245"/>
    <lineage>
        <taxon>Eukaryota</taxon>
        <taxon>Metazoa</taxon>
        <taxon>Ecdysozoa</taxon>
        <taxon>Arthropoda</taxon>
        <taxon>Hexapoda</taxon>
        <taxon>Insecta</taxon>
        <taxon>Pterygota</taxon>
        <taxon>Neoptera</taxon>
        <taxon>Endopterygota</taxon>
        <taxon>Diptera</taxon>
        <taxon>Brachycera</taxon>
        <taxon>Muscomorpha</taxon>
        <taxon>Ephydroidea</taxon>
        <taxon>Drosophilidae</taxon>
        <taxon>Drosophila</taxon>
        <taxon>Sophophora</taxon>
    </lineage>
</organism>
<keyword evidence="5" id="KW-0915">Sodium</keyword>
<proteinExistence type="inferred from homology"/>
<keyword evidence="2 9" id="KW-0813">Transport</keyword>
<keyword evidence="6 9" id="KW-0406">Ion transport</keyword>
<evidence type="ECO:0000313" key="14">
    <source>
        <dbReference type="Proteomes" id="UP000002282"/>
    </source>
</evidence>
<feature type="transmembrane region" description="Helical" evidence="11">
    <location>
        <begin position="276"/>
        <end position="296"/>
    </location>
</feature>
<feature type="region of interest" description="Disordered" evidence="10">
    <location>
        <begin position="1225"/>
        <end position="1297"/>
    </location>
</feature>
<feature type="compositionally biased region" description="Basic and acidic residues" evidence="10">
    <location>
        <begin position="154"/>
        <end position="169"/>
    </location>
</feature>
<keyword evidence="9" id="KW-0050">Antiport</keyword>
<evidence type="ECO:0000256" key="1">
    <source>
        <dbReference type="ARBA" id="ARBA00004141"/>
    </source>
</evidence>
<dbReference type="OrthoDB" id="196264at2759"/>
<gene>
    <name evidence="13" type="primary">Dyak\GE12897</name>
    <name evidence="13" type="synonym">dyak_GLEANR_13112</name>
    <name evidence="13" type="synonym">GE12897</name>
    <name evidence="13" type="ORF">Dyak_GE12897</name>
</gene>
<evidence type="ECO:0000256" key="8">
    <source>
        <dbReference type="ARBA" id="ARBA00023201"/>
    </source>
</evidence>
<evidence type="ECO:0000259" key="12">
    <source>
        <dbReference type="Pfam" id="PF00999"/>
    </source>
</evidence>
<reference evidence="13 14" key="2">
    <citation type="journal article" date="2007" name="PLoS Biol.">
        <title>Principles of genome evolution in the Drosophila melanogaster species group.</title>
        <authorList>
            <person name="Ranz J.M."/>
            <person name="Maurin D."/>
            <person name="Chan Y.S."/>
            <person name="von Grotthuss M."/>
            <person name="Hillier L.W."/>
            <person name="Roote J."/>
            <person name="Ashburner M."/>
            <person name="Bergman C.M."/>
        </authorList>
    </citation>
    <scope>NUCLEOTIDE SEQUENCE [LARGE SCALE GENOMIC DNA]</scope>
    <source>
        <strain evidence="14">Tai18E2 / Tucson 14021-0261.01</strain>
    </source>
</reference>
<dbReference type="PRINTS" id="PR01084">
    <property type="entry name" value="NAHEXCHNGR"/>
</dbReference>
<feature type="region of interest" description="Disordered" evidence="10">
    <location>
        <begin position="950"/>
        <end position="986"/>
    </location>
</feature>
<evidence type="ECO:0000256" key="5">
    <source>
        <dbReference type="ARBA" id="ARBA00023053"/>
    </source>
</evidence>
<dbReference type="InterPro" id="IPR018422">
    <property type="entry name" value="Cation/H_exchanger_CPA1"/>
</dbReference>
<comment type="subcellular location">
    <subcellularLocation>
        <location evidence="1">Membrane</location>
        <topology evidence="1">Multi-pass membrane protein</topology>
    </subcellularLocation>
</comment>
<evidence type="ECO:0000256" key="6">
    <source>
        <dbReference type="ARBA" id="ARBA00023065"/>
    </source>
</evidence>
<feature type="transmembrane region" description="Helical" evidence="11">
    <location>
        <begin position="246"/>
        <end position="264"/>
    </location>
</feature>
<feature type="compositionally biased region" description="Low complexity" evidence="10">
    <location>
        <begin position="1262"/>
        <end position="1284"/>
    </location>
</feature>
<evidence type="ECO:0000256" key="9">
    <source>
        <dbReference type="RuleBase" id="RU003722"/>
    </source>
</evidence>
<feature type="region of interest" description="Disordered" evidence="10">
    <location>
        <begin position="1137"/>
        <end position="1172"/>
    </location>
</feature>
<dbReference type="InterPro" id="IPR004709">
    <property type="entry name" value="NaH_exchanger"/>
</dbReference>
<dbReference type="PANTHER" id="PTHR10110">
    <property type="entry name" value="SODIUM/HYDROGEN EXCHANGER"/>
    <property type="match status" value="1"/>
</dbReference>
<dbReference type="Proteomes" id="UP000002282">
    <property type="component" value="Chromosome 2R"/>
</dbReference>
<evidence type="ECO:0000256" key="4">
    <source>
        <dbReference type="ARBA" id="ARBA00022989"/>
    </source>
</evidence>
<dbReference type="GO" id="GO:0098719">
    <property type="term" value="P:sodium ion import across plasma membrane"/>
    <property type="evidence" value="ECO:0007669"/>
    <property type="project" value="TreeGrafter"/>
</dbReference>
<feature type="region of interest" description="Disordered" evidence="10">
    <location>
        <begin position="1035"/>
        <end position="1118"/>
    </location>
</feature>
<feature type="transmembrane region" description="Helical" evidence="11">
    <location>
        <begin position="213"/>
        <end position="234"/>
    </location>
</feature>
<feature type="domain" description="Cation/H+ exchanger transmembrane" evidence="12">
    <location>
        <begin position="195"/>
        <end position="594"/>
    </location>
</feature>
<feature type="compositionally biased region" description="Basic and acidic residues" evidence="10">
    <location>
        <begin position="953"/>
        <end position="971"/>
    </location>
</feature>
<feature type="region of interest" description="Disordered" evidence="10">
    <location>
        <begin position="147"/>
        <end position="169"/>
    </location>
</feature>
<feature type="transmembrane region" description="Helical" evidence="11">
    <location>
        <begin position="570"/>
        <end position="593"/>
    </location>
</feature>
<feature type="transmembrane region" description="Helical" evidence="11">
    <location>
        <begin position="88"/>
        <end position="105"/>
    </location>
</feature>
<evidence type="ECO:0000256" key="2">
    <source>
        <dbReference type="ARBA" id="ARBA00022448"/>
    </source>
</evidence>
<evidence type="ECO:0000313" key="13">
    <source>
        <dbReference type="EMBL" id="KRJ98842.1"/>
    </source>
</evidence>
<feature type="transmembrane region" description="Helical" evidence="11">
    <location>
        <begin position="342"/>
        <end position="365"/>
    </location>
</feature>
<feature type="transmembrane region" description="Helical" evidence="11">
    <location>
        <begin position="502"/>
        <end position="525"/>
    </location>
</feature>
<reference evidence="13 14" key="1">
    <citation type="journal article" date="2007" name="Nature">
        <title>Evolution of genes and genomes on the Drosophila phylogeny.</title>
        <authorList>
            <consortium name="Drosophila 12 Genomes Consortium"/>
            <person name="Clark A.G."/>
            <person name="Eisen M.B."/>
            <person name="Smith D.R."/>
            <person name="Bergman C.M."/>
            <person name="Oliver B."/>
            <person name="Markow T.A."/>
            <person name="Kaufman T.C."/>
            <person name="Kellis M."/>
            <person name="Gelbart W."/>
            <person name="Iyer V.N."/>
            <person name="Pollard D.A."/>
            <person name="Sackton T.B."/>
            <person name="Larracuente A.M."/>
            <person name="Singh N.D."/>
            <person name="Abad J.P."/>
            <person name="Abt D.N."/>
            <person name="Adryan B."/>
            <person name="Aguade M."/>
            <person name="Akashi H."/>
            <person name="Anderson W.W."/>
            <person name="Aquadro C.F."/>
            <person name="Ardell D.H."/>
            <person name="Arguello R."/>
            <person name="Artieri C.G."/>
            <person name="Barbash D.A."/>
            <person name="Barker D."/>
            <person name="Barsanti P."/>
            <person name="Batterham P."/>
            <person name="Batzoglou S."/>
            <person name="Begun D."/>
            <person name="Bhutkar A."/>
            <person name="Blanco E."/>
            <person name="Bosak S.A."/>
            <person name="Bradley R.K."/>
            <person name="Brand A.D."/>
            <person name="Brent M.R."/>
            <person name="Brooks A.N."/>
            <person name="Brown R.H."/>
            <person name="Butlin R.K."/>
            <person name="Caggese C."/>
            <person name="Calvi B.R."/>
            <person name="Bernardo de Carvalho A."/>
            <person name="Caspi A."/>
            <person name="Castrezana S."/>
            <person name="Celniker S.E."/>
            <person name="Chang J.L."/>
            <person name="Chapple C."/>
            <person name="Chatterji S."/>
            <person name="Chinwalla A."/>
            <person name="Civetta A."/>
            <person name="Clifton S.W."/>
            <person name="Comeron J.M."/>
            <person name="Costello J.C."/>
            <person name="Coyne J.A."/>
            <person name="Daub J."/>
            <person name="David R.G."/>
            <person name="Delcher A.L."/>
            <person name="Delehaunty K."/>
            <person name="Do C.B."/>
            <person name="Ebling H."/>
            <person name="Edwards K."/>
            <person name="Eickbush T."/>
            <person name="Evans J.D."/>
            <person name="Filipski A."/>
            <person name="Findeiss S."/>
            <person name="Freyhult E."/>
            <person name="Fulton L."/>
            <person name="Fulton R."/>
            <person name="Garcia A.C."/>
            <person name="Gardiner A."/>
            <person name="Garfield D.A."/>
            <person name="Garvin B.E."/>
            <person name="Gibson G."/>
            <person name="Gilbert D."/>
            <person name="Gnerre S."/>
            <person name="Godfrey J."/>
            <person name="Good R."/>
            <person name="Gotea V."/>
            <person name="Gravely B."/>
            <person name="Greenberg A.J."/>
            <person name="Griffiths-Jones S."/>
            <person name="Gross S."/>
            <person name="Guigo R."/>
            <person name="Gustafson E.A."/>
            <person name="Haerty W."/>
            <person name="Hahn M.W."/>
            <person name="Halligan D.L."/>
            <person name="Halpern A.L."/>
            <person name="Halter G.M."/>
            <person name="Han M.V."/>
            <person name="Heger A."/>
            <person name="Hillier L."/>
            <person name="Hinrichs A.S."/>
            <person name="Holmes I."/>
            <person name="Hoskins R.A."/>
            <person name="Hubisz M.J."/>
            <person name="Hultmark D."/>
            <person name="Huntley M.A."/>
            <person name="Jaffe D.B."/>
            <person name="Jagadeeshan S."/>
            <person name="Jeck W.R."/>
            <person name="Johnson J."/>
            <person name="Jones C.D."/>
            <person name="Jordan W.C."/>
            <person name="Karpen G.H."/>
            <person name="Kataoka E."/>
            <person name="Keightley P.D."/>
            <person name="Kheradpour P."/>
            <person name="Kirkness E.F."/>
            <person name="Koerich L.B."/>
            <person name="Kristiansen K."/>
            <person name="Kudrna D."/>
            <person name="Kulathinal R.J."/>
            <person name="Kumar S."/>
            <person name="Kwok R."/>
            <person name="Lander E."/>
            <person name="Langley C.H."/>
            <person name="Lapoint R."/>
            <person name="Lazzaro B.P."/>
            <person name="Lee S.J."/>
            <person name="Levesque L."/>
            <person name="Li R."/>
            <person name="Lin C.F."/>
            <person name="Lin M.F."/>
            <person name="Lindblad-Toh K."/>
            <person name="Llopart A."/>
            <person name="Long M."/>
            <person name="Low L."/>
            <person name="Lozovsky E."/>
            <person name="Lu J."/>
            <person name="Luo M."/>
            <person name="Machado C.A."/>
            <person name="Makalowski W."/>
            <person name="Marzo M."/>
            <person name="Matsuda M."/>
            <person name="Matzkin L."/>
            <person name="McAllister B."/>
            <person name="McBride C.S."/>
            <person name="McKernan B."/>
            <person name="McKernan K."/>
            <person name="Mendez-Lago M."/>
            <person name="Minx P."/>
            <person name="Mollenhauer M.U."/>
            <person name="Montooth K."/>
            <person name="Mount S.M."/>
            <person name="Mu X."/>
            <person name="Myers E."/>
            <person name="Negre B."/>
            <person name="Newfeld S."/>
            <person name="Nielsen R."/>
            <person name="Noor M.A."/>
            <person name="O'Grady P."/>
            <person name="Pachter L."/>
            <person name="Papaceit M."/>
            <person name="Parisi M.J."/>
            <person name="Parisi M."/>
            <person name="Parts L."/>
            <person name="Pedersen J.S."/>
            <person name="Pesole G."/>
            <person name="Phillippy A.M."/>
            <person name="Ponting C.P."/>
            <person name="Pop M."/>
            <person name="Porcelli D."/>
            <person name="Powell J.R."/>
            <person name="Prohaska S."/>
            <person name="Pruitt K."/>
            <person name="Puig M."/>
            <person name="Quesneville H."/>
            <person name="Ram K.R."/>
            <person name="Rand D."/>
            <person name="Rasmussen M.D."/>
            <person name="Reed L.K."/>
            <person name="Reenan R."/>
            <person name="Reily A."/>
            <person name="Remington K.A."/>
            <person name="Rieger T.T."/>
            <person name="Ritchie M.G."/>
            <person name="Robin C."/>
            <person name="Rogers Y.H."/>
            <person name="Rohde C."/>
            <person name="Rozas J."/>
            <person name="Rubenfield M.J."/>
            <person name="Ruiz A."/>
            <person name="Russo S."/>
            <person name="Salzberg S.L."/>
            <person name="Sanchez-Gracia A."/>
            <person name="Saranga D.J."/>
            <person name="Sato H."/>
            <person name="Schaeffer S.W."/>
            <person name="Schatz M.C."/>
            <person name="Schlenke T."/>
            <person name="Schwartz R."/>
            <person name="Segarra C."/>
            <person name="Singh R.S."/>
            <person name="Sirot L."/>
            <person name="Sirota M."/>
            <person name="Sisneros N.B."/>
            <person name="Smith C.D."/>
            <person name="Smith T.F."/>
            <person name="Spieth J."/>
            <person name="Stage D.E."/>
            <person name="Stark A."/>
            <person name="Stephan W."/>
            <person name="Strausberg R.L."/>
            <person name="Strempel S."/>
            <person name="Sturgill D."/>
            <person name="Sutton G."/>
            <person name="Sutton G.G."/>
            <person name="Tao W."/>
            <person name="Teichmann S."/>
            <person name="Tobari Y.N."/>
            <person name="Tomimura Y."/>
            <person name="Tsolas J.M."/>
            <person name="Valente V.L."/>
            <person name="Venter E."/>
            <person name="Venter J.C."/>
            <person name="Vicario S."/>
            <person name="Vieira F.G."/>
            <person name="Vilella A.J."/>
            <person name="Villasante A."/>
            <person name="Walenz B."/>
            <person name="Wang J."/>
            <person name="Wasserman M."/>
            <person name="Watts T."/>
            <person name="Wilson D."/>
            <person name="Wilson R.K."/>
            <person name="Wing R.A."/>
            <person name="Wolfner M.F."/>
            <person name="Wong A."/>
            <person name="Wong G.K."/>
            <person name="Wu C.I."/>
            <person name="Wu G."/>
            <person name="Yamamoto D."/>
            <person name="Yang H.P."/>
            <person name="Yang S.P."/>
            <person name="Yorke J.A."/>
            <person name="Yoshida K."/>
            <person name="Zdobnov E."/>
            <person name="Zhang P."/>
            <person name="Zhang Y."/>
            <person name="Zimin A.V."/>
            <person name="Baldwin J."/>
            <person name="Abdouelleil A."/>
            <person name="Abdulkadir J."/>
            <person name="Abebe A."/>
            <person name="Abera B."/>
            <person name="Abreu J."/>
            <person name="Acer S.C."/>
            <person name="Aftuck L."/>
            <person name="Alexander A."/>
            <person name="An P."/>
            <person name="Anderson E."/>
            <person name="Anderson S."/>
            <person name="Arachi H."/>
            <person name="Azer M."/>
            <person name="Bachantsang P."/>
            <person name="Barry A."/>
            <person name="Bayul T."/>
            <person name="Berlin A."/>
            <person name="Bessette D."/>
            <person name="Bloom T."/>
            <person name="Blye J."/>
            <person name="Boguslavskiy L."/>
            <person name="Bonnet C."/>
            <person name="Boukhgalter B."/>
            <person name="Bourzgui I."/>
            <person name="Brown A."/>
            <person name="Cahill P."/>
            <person name="Channer S."/>
            <person name="Cheshatsang Y."/>
            <person name="Chuda L."/>
            <person name="Citroen M."/>
            <person name="Collymore A."/>
            <person name="Cooke P."/>
            <person name="Costello M."/>
            <person name="D'Aco K."/>
            <person name="Daza R."/>
            <person name="De Haan G."/>
            <person name="DeGray S."/>
            <person name="DeMaso C."/>
            <person name="Dhargay N."/>
            <person name="Dooley K."/>
            <person name="Dooley E."/>
            <person name="Doricent M."/>
            <person name="Dorje P."/>
            <person name="Dorjee K."/>
            <person name="Dupes A."/>
            <person name="Elong R."/>
            <person name="Falk J."/>
            <person name="Farina A."/>
            <person name="Faro S."/>
            <person name="Ferguson D."/>
            <person name="Fisher S."/>
            <person name="Foley C.D."/>
            <person name="Franke A."/>
            <person name="Friedrich D."/>
            <person name="Gadbois L."/>
            <person name="Gearin G."/>
            <person name="Gearin C.R."/>
            <person name="Giannoukos G."/>
            <person name="Goode T."/>
            <person name="Graham J."/>
            <person name="Grandbois E."/>
            <person name="Grewal S."/>
            <person name="Gyaltsen K."/>
            <person name="Hafez N."/>
            <person name="Hagos B."/>
            <person name="Hall J."/>
            <person name="Henson C."/>
            <person name="Hollinger A."/>
            <person name="Honan T."/>
            <person name="Huard M.D."/>
            <person name="Hughes L."/>
            <person name="Hurhula B."/>
            <person name="Husby M.E."/>
            <person name="Kamat A."/>
            <person name="Kanga B."/>
            <person name="Kashin S."/>
            <person name="Khazanovich D."/>
            <person name="Kisner P."/>
            <person name="Lance K."/>
            <person name="Lara M."/>
            <person name="Lee W."/>
            <person name="Lennon N."/>
            <person name="Letendre F."/>
            <person name="LeVine R."/>
            <person name="Lipovsky A."/>
            <person name="Liu X."/>
            <person name="Liu J."/>
            <person name="Liu S."/>
            <person name="Lokyitsang T."/>
            <person name="Lokyitsang Y."/>
            <person name="Lubonja R."/>
            <person name="Lui A."/>
            <person name="MacDonald P."/>
            <person name="Magnisalis V."/>
            <person name="Maru K."/>
            <person name="Matthews C."/>
            <person name="McCusker W."/>
            <person name="McDonough S."/>
            <person name="Mehta T."/>
            <person name="Meldrim J."/>
            <person name="Meneus L."/>
            <person name="Mihai O."/>
            <person name="Mihalev A."/>
            <person name="Mihova T."/>
            <person name="Mittelman R."/>
            <person name="Mlenga V."/>
            <person name="Montmayeur A."/>
            <person name="Mulrain L."/>
            <person name="Navidi A."/>
            <person name="Naylor J."/>
            <person name="Negash T."/>
            <person name="Nguyen T."/>
            <person name="Nguyen N."/>
            <person name="Nicol R."/>
            <person name="Norbu C."/>
            <person name="Norbu N."/>
            <person name="Novod N."/>
            <person name="O'Neill B."/>
            <person name="Osman S."/>
            <person name="Markiewicz E."/>
            <person name="Oyono O.L."/>
            <person name="Patti C."/>
            <person name="Phunkhang P."/>
            <person name="Pierre F."/>
            <person name="Priest M."/>
            <person name="Raghuraman S."/>
            <person name="Rege F."/>
            <person name="Reyes R."/>
            <person name="Rise C."/>
            <person name="Rogov P."/>
            <person name="Ross K."/>
            <person name="Ryan E."/>
            <person name="Settipalli S."/>
            <person name="Shea T."/>
            <person name="Sherpa N."/>
            <person name="Shi L."/>
            <person name="Shih D."/>
            <person name="Sparrow T."/>
            <person name="Spaulding J."/>
            <person name="Stalker J."/>
            <person name="Stange-Thomann N."/>
            <person name="Stavropoulos S."/>
            <person name="Stone C."/>
            <person name="Strader C."/>
            <person name="Tesfaye S."/>
            <person name="Thomson T."/>
            <person name="Thoulutsang Y."/>
            <person name="Thoulutsang D."/>
            <person name="Topham K."/>
            <person name="Topping I."/>
            <person name="Tsamla T."/>
            <person name="Vassiliev H."/>
            <person name="Vo A."/>
            <person name="Wangchuk T."/>
            <person name="Wangdi T."/>
            <person name="Weiand M."/>
            <person name="Wilkinson J."/>
            <person name="Wilson A."/>
            <person name="Yadav S."/>
            <person name="Young G."/>
            <person name="Yu Q."/>
            <person name="Zembek L."/>
            <person name="Zhong D."/>
            <person name="Zimmer A."/>
            <person name="Zwirko Z."/>
            <person name="Jaffe D.B."/>
            <person name="Alvarez P."/>
            <person name="Brockman W."/>
            <person name="Butler J."/>
            <person name="Chin C."/>
            <person name="Gnerre S."/>
            <person name="Grabherr M."/>
            <person name="Kleber M."/>
            <person name="Mauceli E."/>
            <person name="MacCallum I."/>
        </authorList>
    </citation>
    <scope>NUCLEOTIDE SEQUENCE [LARGE SCALE GENOMIC DNA]</scope>
    <source>
        <strain evidence="14">Tai18E2 / Tucson 14021-0261.01</strain>
    </source>
</reference>
<feature type="transmembrane region" description="Helical" evidence="11">
    <location>
        <begin position="385"/>
        <end position="409"/>
    </location>
</feature>
<dbReference type="Pfam" id="PF00999">
    <property type="entry name" value="Na_H_Exchanger"/>
    <property type="match status" value="1"/>
</dbReference>
<dbReference type="Gene3D" id="6.10.250.1040">
    <property type="match status" value="1"/>
</dbReference>
<comment type="similarity">
    <text evidence="9">Belongs to the monovalent cation:proton antiporter 1 (CPA1) transporter (TC 2.A.36) family.</text>
</comment>
<feature type="region of interest" description="Disordered" evidence="10">
    <location>
        <begin position="804"/>
        <end position="827"/>
    </location>
</feature>
<feature type="compositionally biased region" description="Acidic residues" evidence="10">
    <location>
        <begin position="1225"/>
        <end position="1251"/>
    </location>
</feature>
<feature type="transmembrane region" description="Helical" evidence="11">
    <location>
        <begin position="416"/>
        <end position="432"/>
    </location>
</feature>
<keyword evidence="3 9" id="KW-0812">Transmembrane</keyword>
<feature type="transmembrane region" description="Helical" evidence="11">
    <location>
        <begin position="182"/>
        <end position="201"/>
    </location>
</feature>
<feature type="compositionally biased region" description="Polar residues" evidence="10">
    <location>
        <begin position="1059"/>
        <end position="1082"/>
    </location>
</feature>
<keyword evidence="14" id="KW-1185">Reference proteome</keyword>
<dbReference type="GO" id="GO:0015385">
    <property type="term" value="F:sodium:proton antiporter activity"/>
    <property type="evidence" value="ECO:0007669"/>
    <property type="project" value="InterPro"/>
</dbReference>
<evidence type="ECO:0000256" key="11">
    <source>
        <dbReference type="SAM" id="Phobius"/>
    </source>
</evidence>
<feature type="transmembrane region" description="Helical" evidence="11">
    <location>
        <begin position="316"/>
        <end position="335"/>
    </location>
</feature>
<feature type="region of interest" description="Disordered" evidence="10">
    <location>
        <begin position="45"/>
        <end position="78"/>
    </location>
</feature>
<keyword evidence="8 9" id="KW-0739">Sodium transport</keyword>
<accession>A0A0R1DNG9</accession>
<dbReference type="InterPro" id="IPR006153">
    <property type="entry name" value="Cation/H_exchanger_TM"/>
</dbReference>
<feature type="transmembrane region" description="Helical" evidence="11">
    <location>
        <begin position="469"/>
        <end position="490"/>
    </location>
</feature>
<keyword evidence="4 11" id="KW-1133">Transmembrane helix</keyword>
<keyword evidence="7 11" id="KW-0472">Membrane</keyword>
<name>A0A0R1DNG9_DROYA</name>
<dbReference type="PANTHER" id="PTHR10110:SF98">
    <property type="entry name" value="SODIUM_HYDROGEN EXCHANGER"/>
    <property type="match status" value="1"/>
</dbReference>
<dbReference type="Gene3D" id="6.10.140.1330">
    <property type="match status" value="1"/>
</dbReference>
<feature type="transmembrane region" description="Helical" evidence="11">
    <location>
        <begin position="438"/>
        <end position="457"/>
    </location>
</feature>